<dbReference type="AlphaFoldDB" id="A0A4P6V359"/>
<keyword evidence="12" id="KW-1185">Reference proteome</keyword>
<name>A0A4P6V359_9HYPH</name>
<dbReference type="EMBL" id="CP036532">
    <property type="protein sequence ID" value="QBK31333.1"/>
    <property type="molecule type" value="Genomic_DNA"/>
</dbReference>
<protein>
    <recommendedName>
        <fullName evidence="4">threonine-phosphate decarboxylase</fullName>
        <ecNumber evidence="4">4.1.1.81</ecNumber>
    </recommendedName>
    <alternativeName>
        <fullName evidence="8">L-threonine-O-3-phosphate decarboxylase</fullName>
    </alternativeName>
</protein>
<dbReference type="InterPro" id="IPR015422">
    <property type="entry name" value="PyrdxlP-dep_Trfase_small"/>
</dbReference>
<dbReference type="Gene3D" id="3.90.1150.10">
    <property type="entry name" value="Aspartate Aminotransferase, domain 1"/>
    <property type="match status" value="1"/>
</dbReference>
<keyword evidence="5" id="KW-0169">Cobalamin biosynthesis</keyword>
<evidence type="ECO:0000256" key="3">
    <source>
        <dbReference type="ARBA" id="ARBA00004953"/>
    </source>
</evidence>
<accession>A0A4P6V359</accession>
<comment type="pathway">
    <text evidence="3">Cofactor biosynthesis; adenosylcobalamin biosynthesis.</text>
</comment>
<keyword evidence="7 11" id="KW-0456">Lyase</keyword>
<evidence type="ECO:0000256" key="8">
    <source>
        <dbReference type="ARBA" id="ARBA00029996"/>
    </source>
</evidence>
<feature type="domain" description="Aminotransferase class I/classII large" evidence="10">
    <location>
        <begin position="83"/>
        <end position="329"/>
    </location>
</feature>
<dbReference type="PANTHER" id="PTHR42885:SF1">
    <property type="entry name" value="THREONINE-PHOSPHATE DECARBOXYLASE"/>
    <property type="match status" value="1"/>
</dbReference>
<dbReference type="GO" id="GO:0030170">
    <property type="term" value="F:pyridoxal phosphate binding"/>
    <property type="evidence" value="ECO:0007669"/>
    <property type="project" value="InterPro"/>
</dbReference>
<evidence type="ECO:0000256" key="2">
    <source>
        <dbReference type="ARBA" id="ARBA00003444"/>
    </source>
</evidence>
<dbReference type="Pfam" id="PF00155">
    <property type="entry name" value="Aminotran_1_2"/>
    <property type="match status" value="1"/>
</dbReference>
<dbReference type="UniPathway" id="UPA00148"/>
<dbReference type="KEGG" id="rpod:E0E05_12400"/>
<dbReference type="GO" id="GO:0048472">
    <property type="term" value="F:threonine-phosphate decarboxylase activity"/>
    <property type="evidence" value="ECO:0007669"/>
    <property type="project" value="UniProtKB-EC"/>
</dbReference>
<dbReference type="InterPro" id="IPR004839">
    <property type="entry name" value="Aminotransferase_I/II_large"/>
</dbReference>
<evidence type="ECO:0000313" key="12">
    <source>
        <dbReference type="Proteomes" id="UP000293719"/>
    </source>
</evidence>
<dbReference type="InterPro" id="IPR004838">
    <property type="entry name" value="NHTrfase_class1_PyrdxlP-BS"/>
</dbReference>
<comment type="cofactor">
    <cofactor evidence="1">
        <name>pyridoxal 5'-phosphate</name>
        <dbReference type="ChEBI" id="CHEBI:597326"/>
    </cofactor>
</comment>
<keyword evidence="6" id="KW-0663">Pyridoxal phosphate</keyword>
<dbReference type="PANTHER" id="PTHR42885">
    <property type="entry name" value="HISTIDINOL-PHOSPHATE AMINOTRANSFERASE-RELATED"/>
    <property type="match status" value="1"/>
</dbReference>
<dbReference type="OrthoDB" id="9799304at2"/>
<evidence type="ECO:0000256" key="5">
    <source>
        <dbReference type="ARBA" id="ARBA00022573"/>
    </source>
</evidence>
<evidence type="ECO:0000256" key="7">
    <source>
        <dbReference type="ARBA" id="ARBA00023239"/>
    </source>
</evidence>
<dbReference type="InterPro" id="IPR015424">
    <property type="entry name" value="PyrdxlP-dep_Trfase"/>
</dbReference>
<dbReference type="InterPro" id="IPR015421">
    <property type="entry name" value="PyrdxlP-dep_Trfase_major"/>
</dbReference>
<dbReference type="InterPro" id="IPR005860">
    <property type="entry name" value="CobD"/>
</dbReference>
<comment type="catalytic activity">
    <reaction evidence="9">
        <text>O-phospho-L-threonine + H(+) = (R)-1-aminopropan-2-yl phosphate + CO2</text>
        <dbReference type="Rhea" id="RHEA:11492"/>
        <dbReference type="ChEBI" id="CHEBI:15378"/>
        <dbReference type="ChEBI" id="CHEBI:16526"/>
        <dbReference type="ChEBI" id="CHEBI:58563"/>
        <dbReference type="ChEBI" id="CHEBI:58675"/>
        <dbReference type="EC" id="4.1.1.81"/>
    </reaction>
</comment>
<evidence type="ECO:0000259" key="10">
    <source>
        <dbReference type="Pfam" id="PF00155"/>
    </source>
</evidence>
<dbReference type="EC" id="4.1.1.81" evidence="4"/>
<organism evidence="11 12">
    <name type="scientific">Roseitalea porphyridii</name>
    <dbReference type="NCBI Taxonomy" id="1852022"/>
    <lineage>
        <taxon>Bacteria</taxon>
        <taxon>Pseudomonadati</taxon>
        <taxon>Pseudomonadota</taxon>
        <taxon>Alphaproteobacteria</taxon>
        <taxon>Hyphomicrobiales</taxon>
        <taxon>Ahrensiaceae</taxon>
        <taxon>Roseitalea</taxon>
    </lineage>
</organism>
<sequence length="344" mass="36939">MVPCDRQGGLIVSPPRHGGSLDRAVAEHGGAHADWLDLSTGINPVPWPVPPIPAEAWERLPEPSLEEYCLDAARAYYGVPEGAAIVAAPGTQAIIQRLGDLVGTNRRIGIVTPTYGEYDWCLSTPDRVVGTVRAIPSYEDGYDGVVFGNPNNPDGARHDGEADRKAVDALLAHNGTVIVDEAFADVAPEASYVPQCGADGLIVLRSFGKFFGLAGIRLGFAIGPKADMARLRRLLGPWAVPGPALFVGGRAMRDIAWVAETRTRLARDRQRLTGLLERSGFSIVGHTDLFVLASHDRAPAIAAELARQHIWLRAFDKDASWLRFGLPGDEAGFARLEKALAAAF</sequence>
<comment type="function">
    <text evidence="2">Decarboxylates L-threonine-O-3-phosphate to yield (R)-1-amino-2-propanol O-2-phosphate, the precursor for the linkage between the nucleotide loop and the corrin ring in cobalamin.</text>
</comment>
<evidence type="ECO:0000256" key="1">
    <source>
        <dbReference type="ARBA" id="ARBA00001933"/>
    </source>
</evidence>
<dbReference type="NCBIfam" id="TIGR01140">
    <property type="entry name" value="L_thr_O3P_dcar"/>
    <property type="match status" value="1"/>
</dbReference>
<proteinExistence type="predicted"/>
<evidence type="ECO:0000313" key="11">
    <source>
        <dbReference type="EMBL" id="QBK31333.1"/>
    </source>
</evidence>
<dbReference type="GO" id="GO:0009236">
    <property type="term" value="P:cobalamin biosynthetic process"/>
    <property type="evidence" value="ECO:0007669"/>
    <property type="project" value="UniProtKB-UniPathway"/>
</dbReference>
<reference evidence="11 12" key="1">
    <citation type="journal article" date="2017" name="Int. J. Syst. Evol. Microbiol.">
        <title>Roseitalea porphyridii gen. nov., sp. nov., isolated from a red alga, and reclassification of Hoeflea suaedae Chung et al. 2013 as Pseudohoeflea suaedae gen. nov., comb. nov.</title>
        <authorList>
            <person name="Hyeon J.W."/>
            <person name="Jeong S.E."/>
            <person name="Baek K."/>
            <person name="Jeon C.O."/>
        </authorList>
    </citation>
    <scope>NUCLEOTIDE SEQUENCE [LARGE SCALE GENOMIC DNA]</scope>
    <source>
        <strain evidence="11 12">MA7-20</strain>
    </source>
</reference>
<evidence type="ECO:0000256" key="4">
    <source>
        <dbReference type="ARBA" id="ARBA00012285"/>
    </source>
</evidence>
<evidence type="ECO:0000256" key="9">
    <source>
        <dbReference type="ARBA" id="ARBA00048531"/>
    </source>
</evidence>
<dbReference type="PROSITE" id="PS00105">
    <property type="entry name" value="AA_TRANSFER_CLASS_1"/>
    <property type="match status" value="1"/>
</dbReference>
<dbReference type="Proteomes" id="UP000293719">
    <property type="component" value="Chromosome"/>
</dbReference>
<gene>
    <name evidence="11" type="ORF">E0E05_12400</name>
</gene>
<dbReference type="SUPFAM" id="SSF53383">
    <property type="entry name" value="PLP-dependent transferases"/>
    <property type="match status" value="1"/>
</dbReference>
<dbReference type="CDD" id="cd00609">
    <property type="entry name" value="AAT_like"/>
    <property type="match status" value="1"/>
</dbReference>
<evidence type="ECO:0000256" key="6">
    <source>
        <dbReference type="ARBA" id="ARBA00022898"/>
    </source>
</evidence>
<dbReference type="Gene3D" id="3.40.640.10">
    <property type="entry name" value="Type I PLP-dependent aspartate aminotransferase-like (Major domain)"/>
    <property type="match status" value="1"/>
</dbReference>